<protein>
    <recommendedName>
        <fullName evidence="5">CBS domain-containing protein</fullName>
    </recommendedName>
</protein>
<dbReference type="Proteomes" id="UP000064249">
    <property type="component" value="Unassembled WGS sequence"/>
</dbReference>
<dbReference type="InterPro" id="IPR001667">
    <property type="entry name" value="DDH_dom"/>
</dbReference>
<organism evidence="3 4">
    <name type="scientific">Anaerolinea thermophila</name>
    <dbReference type="NCBI Taxonomy" id="167964"/>
    <lineage>
        <taxon>Bacteria</taxon>
        <taxon>Bacillati</taxon>
        <taxon>Chloroflexota</taxon>
        <taxon>Anaerolineae</taxon>
        <taxon>Anaerolineales</taxon>
        <taxon>Anaerolineaceae</taxon>
        <taxon>Anaerolinea</taxon>
    </lineage>
</organism>
<feature type="non-terminal residue" evidence="3">
    <location>
        <position position="242"/>
    </location>
</feature>
<evidence type="ECO:0000259" key="1">
    <source>
        <dbReference type="Pfam" id="PF00571"/>
    </source>
</evidence>
<dbReference type="InterPro" id="IPR000644">
    <property type="entry name" value="CBS_dom"/>
</dbReference>
<dbReference type="Gene3D" id="3.90.1640.10">
    <property type="entry name" value="inorganic pyrophosphatase (n-terminal core)"/>
    <property type="match status" value="2"/>
</dbReference>
<dbReference type="InterPro" id="IPR038763">
    <property type="entry name" value="DHH_sf"/>
</dbReference>
<dbReference type="Pfam" id="PF01368">
    <property type="entry name" value="DHH"/>
    <property type="match status" value="1"/>
</dbReference>
<gene>
    <name evidence="3" type="ORF">XD73_1493</name>
</gene>
<proteinExistence type="predicted"/>
<feature type="domain" description="CBS" evidence="1">
    <location>
        <begin position="149"/>
        <end position="197"/>
    </location>
</feature>
<evidence type="ECO:0008006" key="5">
    <source>
        <dbReference type="Google" id="ProtNLM"/>
    </source>
</evidence>
<name>A0A101FWD0_9CHLR</name>
<sequence>MRSPIFVIGHVNPDTDSIAAAIGYAWLLHERDGKDAIAARSGVINLQTSWVLDFLGIKAPYLLNDASPKFSSVAVHLDTTTPDKPLSEAWGIASKTGGVAPIVTDENKPFGLVTGASLFRLMADYVGPNATANDIAVNQILELPCREAADTSVPHFNESTRIKDLIRKVLREEGDDFWVVDDKGRYAGIARKSDLLHPPRIKLILVDHNEAQQAVSSFEEAELLEILDHHRLGNLPTNTPIL</sequence>
<dbReference type="Pfam" id="PF00571">
    <property type="entry name" value="CBS"/>
    <property type="match status" value="1"/>
</dbReference>
<evidence type="ECO:0000259" key="2">
    <source>
        <dbReference type="Pfam" id="PF01368"/>
    </source>
</evidence>
<reference evidence="3 4" key="1">
    <citation type="journal article" date="2015" name="MBio">
        <title>Genome-Resolved Metagenomic Analysis Reveals Roles for Candidate Phyla and Other Microbial Community Members in Biogeochemical Transformations in Oil Reservoirs.</title>
        <authorList>
            <person name="Hu P."/>
            <person name="Tom L."/>
            <person name="Singh A."/>
            <person name="Thomas B.C."/>
            <person name="Baker B.J."/>
            <person name="Piceno Y.M."/>
            <person name="Andersen G.L."/>
            <person name="Banfield J.F."/>
        </authorList>
    </citation>
    <scope>NUCLEOTIDE SEQUENCE [LARGE SCALE GENOMIC DNA]</scope>
    <source>
        <strain evidence="3">46_16</strain>
    </source>
</reference>
<feature type="domain" description="DDH" evidence="2">
    <location>
        <begin position="5"/>
        <end position="238"/>
    </location>
</feature>
<accession>A0A101FWD0</accession>
<dbReference type="AlphaFoldDB" id="A0A101FWD0"/>
<dbReference type="EMBL" id="LGFU01000210">
    <property type="protein sequence ID" value="KUK45635.1"/>
    <property type="molecule type" value="Genomic_DNA"/>
</dbReference>
<dbReference type="SUPFAM" id="SSF54631">
    <property type="entry name" value="CBS-domain pair"/>
    <property type="match status" value="1"/>
</dbReference>
<dbReference type="InterPro" id="IPR046342">
    <property type="entry name" value="CBS_dom_sf"/>
</dbReference>
<evidence type="ECO:0000313" key="4">
    <source>
        <dbReference type="Proteomes" id="UP000064249"/>
    </source>
</evidence>
<dbReference type="SUPFAM" id="SSF64182">
    <property type="entry name" value="DHH phosphoesterases"/>
    <property type="match status" value="1"/>
</dbReference>
<evidence type="ECO:0000313" key="3">
    <source>
        <dbReference type="EMBL" id="KUK45635.1"/>
    </source>
</evidence>
<comment type="caution">
    <text evidence="3">The sequence shown here is derived from an EMBL/GenBank/DDBJ whole genome shotgun (WGS) entry which is preliminary data.</text>
</comment>